<dbReference type="AlphaFoldDB" id="A0A2W7RXP1"/>
<dbReference type="SUPFAM" id="SSF50494">
    <property type="entry name" value="Trypsin-like serine proteases"/>
    <property type="match status" value="1"/>
</dbReference>
<sequence>MSIDQIHQTTGLIHHNDTFVGSSILFPWKGELCSITAGHNFYGKNFDLIPTIGEWYIVDHFGNSHPVITIMGDLGFAKTHDIVFIKLDCQSVLTDFISPKFCSIPINPKYSFMFRGRYKNSPTTVTHRKILYNSTLSQTPNYFYCDIDKSLLMNDAYKSGSDWLGGWSGSGLFIDNHDELICIGSLCEIPNKGNDAQLLFSSVRALELLGVDLEAMDAADLDFDRKLNNASLSAILNAVDEETVMAWEANNQNSPQLGFLNRKLEEVYPEKTLQFNKSRIIKQLLTGKCYLSAELSKNEHLFEIYRNVYKVYDLESKQFYVNSKQEALASLTSIKKEYEKYLSDSLRDTFSATDIKLLAVYGVSEWISDCSLDFLRDG</sequence>
<reference evidence="2 4" key="2">
    <citation type="submission" date="2019-08" db="EMBL/GenBank/DDBJ databases">
        <title>Genome of Algoriphagus ratkowskyi IC026.</title>
        <authorList>
            <person name="Bowman J.P."/>
        </authorList>
    </citation>
    <scope>NUCLEOTIDE SEQUENCE [LARGE SCALE GENOMIC DNA]</scope>
    <source>
        <strain evidence="2 4">IC026</strain>
    </source>
</reference>
<dbReference type="EMBL" id="VORV01000007">
    <property type="protein sequence ID" value="TXD77375.1"/>
    <property type="molecule type" value="Genomic_DNA"/>
</dbReference>
<organism evidence="1 3">
    <name type="scientific">Algoriphagus ratkowskyi</name>
    <dbReference type="NCBI Taxonomy" id="57028"/>
    <lineage>
        <taxon>Bacteria</taxon>
        <taxon>Pseudomonadati</taxon>
        <taxon>Bacteroidota</taxon>
        <taxon>Cytophagia</taxon>
        <taxon>Cytophagales</taxon>
        <taxon>Cyclobacteriaceae</taxon>
        <taxon>Algoriphagus</taxon>
    </lineage>
</organism>
<dbReference type="OrthoDB" id="1354395at2"/>
<protein>
    <submittedName>
        <fullName evidence="1">Uncharacterized protein</fullName>
    </submittedName>
</protein>
<gene>
    <name evidence="2" type="ORF">ESW18_11240</name>
    <name evidence="1" type="ORF">LV84_01390</name>
</gene>
<keyword evidence="4" id="KW-1185">Reference proteome</keyword>
<evidence type="ECO:0000313" key="4">
    <source>
        <dbReference type="Proteomes" id="UP000321927"/>
    </source>
</evidence>
<reference evidence="1 3" key="1">
    <citation type="submission" date="2018-06" db="EMBL/GenBank/DDBJ databases">
        <title>Genomic Encyclopedia of Archaeal and Bacterial Type Strains, Phase II (KMG-II): from individual species to whole genera.</title>
        <authorList>
            <person name="Goeker M."/>
        </authorList>
    </citation>
    <scope>NUCLEOTIDE SEQUENCE [LARGE SCALE GENOMIC DNA]</scope>
    <source>
        <strain evidence="1 3">DSM 22686</strain>
    </source>
</reference>
<dbReference type="EMBL" id="QKZU01000004">
    <property type="protein sequence ID" value="PZX59359.1"/>
    <property type="molecule type" value="Genomic_DNA"/>
</dbReference>
<evidence type="ECO:0000313" key="3">
    <source>
        <dbReference type="Proteomes" id="UP000249115"/>
    </source>
</evidence>
<dbReference type="RefSeq" id="WP_086501255.1">
    <property type="nucleotide sequence ID" value="NZ_MSSV01000007.1"/>
</dbReference>
<evidence type="ECO:0000313" key="1">
    <source>
        <dbReference type="EMBL" id="PZX59359.1"/>
    </source>
</evidence>
<dbReference type="Proteomes" id="UP000249115">
    <property type="component" value="Unassembled WGS sequence"/>
</dbReference>
<dbReference type="InterPro" id="IPR009003">
    <property type="entry name" value="Peptidase_S1_PA"/>
</dbReference>
<proteinExistence type="predicted"/>
<dbReference type="Proteomes" id="UP000321927">
    <property type="component" value="Unassembled WGS sequence"/>
</dbReference>
<accession>A0A2W7RXP1</accession>
<name>A0A2W7RXP1_9BACT</name>
<comment type="caution">
    <text evidence="1">The sequence shown here is derived from an EMBL/GenBank/DDBJ whole genome shotgun (WGS) entry which is preliminary data.</text>
</comment>
<evidence type="ECO:0000313" key="2">
    <source>
        <dbReference type="EMBL" id="TXD77375.1"/>
    </source>
</evidence>